<evidence type="ECO:0000313" key="1">
    <source>
        <dbReference type="EMBL" id="CAH2399434.1"/>
    </source>
</evidence>
<comment type="caution">
    <text evidence="1">The sequence shown here is derived from an EMBL/GenBank/DDBJ whole genome shotgun (WGS) entry which is preliminary data.</text>
</comment>
<gene>
    <name evidence="1" type="ORF">MES5069_220161</name>
</gene>
<sequence length="34" mass="3668">MVGEVLKPMRILADEGRAMLVVTEENGIRAGGVR</sequence>
<proteinExistence type="predicted"/>
<reference evidence="1 2" key="1">
    <citation type="submission" date="2022-03" db="EMBL/GenBank/DDBJ databases">
        <authorList>
            <person name="Brunel B."/>
        </authorList>
    </citation>
    <scope>NUCLEOTIDE SEQUENCE [LARGE SCALE GENOMIC DNA]</scope>
    <source>
        <strain evidence="1">STM5069sample</strain>
    </source>
</reference>
<evidence type="ECO:0000313" key="2">
    <source>
        <dbReference type="Proteomes" id="UP001153050"/>
    </source>
</evidence>
<accession>A0ABN8JP13</accession>
<dbReference type="EMBL" id="CAKXZT010000116">
    <property type="protein sequence ID" value="CAH2399434.1"/>
    <property type="molecule type" value="Genomic_DNA"/>
</dbReference>
<name>A0ABN8JP13_9HYPH</name>
<protein>
    <submittedName>
        <fullName evidence="1">Uncharacterized protein</fullName>
    </submittedName>
</protein>
<keyword evidence="2" id="KW-1185">Reference proteome</keyword>
<organism evidence="1 2">
    <name type="scientific">Mesorhizobium escarrei</name>
    <dbReference type="NCBI Taxonomy" id="666018"/>
    <lineage>
        <taxon>Bacteria</taxon>
        <taxon>Pseudomonadati</taxon>
        <taxon>Pseudomonadota</taxon>
        <taxon>Alphaproteobacteria</taxon>
        <taxon>Hyphomicrobiales</taxon>
        <taxon>Phyllobacteriaceae</taxon>
        <taxon>Mesorhizobium</taxon>
    </lineage>
</organism>
<dbReference type="Proteomes" id="UP001153050">
    <property type="component" value="Unassembled WGS sequence"/>
</dbReference>